<dbReference type="Proteomes" id="UP000273825">
    <property type="component" value="Genome"/>
</dbReference>
<evidence type="ECO:0000313" key="3">
    <source>
        <dbReference type="Proteomes" id="UP000273825"/>
    </source>
</evidence>
<reference evidence="2 3" key="1">
    <citation type="submission" date="2018-10" db="EMBL/GenBank/DDBJ databases">
        <title>A novel 6-phage cocktail reduces Pectobacterium atrosepticum soft rot infection in potato tubers under simulated storage conditions.</title>
        <authorList>
            <person name="Carstens A.B."/>
        </authorList>
    </citation>
    <scope>NUCLEOTIDE SEQUENCE [LARGE SCALE GENOMIC DNA]</scope>
</reference>
<protein>
    <submittedName>
        <fullName evidence="2">Uncharacterized protein</fullName>
    </submittedName>
</protein>
<proteinExistence type="predicted"/>
<feature type="compositionally biased region" description="Polar residues" evidence="1">
    <location>
        <begin position="17"/>
        <end position="34"/>
    </location>
</feature>
<feature type="region of interest" description="Disordered" evidence="1">
    <location>
        <begin position="1"/>
        <end position="34"/>
    </location>
</feature>
<name>A0A3G8FI94_9CAUD</name>
<dbReference type="EMBL" id="MK095201">
    <property type="protein sequence ID" value="AZF94528.1"/>
    <property type="molecule type" value="Genomic_DNA"/>
</dbReference>
<organism evidence="2 3">
    <name type="scientific">Pectobacterium phage Ekidair</name>
    <dbReference type="NCBI Taxonomy" id="2489626"/>
    <lineage>
        <taxon>Viruses</taxon>
        <taxon>Duplodnaviria</taxon>
        <taxon>Heunggongvirae</taxon>
        <taxon>Uroviricota</taxon>
        <taxon>Caudoviricetes</taxon>
        <taxon>Autographivirales</taxon>
        <taxon>Autoscriptoviridae</taxon>
        <taxon>Corkvirinae</taxon>
        <taxon>Phimunavirus</taxon>
        <taxon>Phimunavirus lelidair</taxon>
    </lineage>
</organism>
<sequence>MRSFLPKQDESKEMNCDDTTGKASEILSGTSSIT</sequence>
<evidence type="ECO:0000313" key="2">
    <source>
        <dbReference type="EMBL" id="AZF94528.1"/>
    </source>
</evidence>
<evidence type="ECO:0000256" key="1">
    <source>
        <dbReference type="SAM" id="MobiDB-lite"/>
    </source>
</evidence>
<accession>A0A3G8FI94</accession>